<keyword evidence="1" id="KW-0472">Membrane</keyword>
<evidence type="ECO:0000313" key="3">
    <source>
        <dbReference type="Proteomes" id="UP000245698"/>
    </source>
</evidence>
<keyword evidence="1" id="KW-0812">Transmembrane</keyword>
<reference evidence="3" key="1">
    <citation type="submission" date="2016-12" db="EMBL/GenBank/DDBJ databases">
        <authorList>
            <person name="Brunel B."/>
        </authorList>
    </citation>
    <scope>NUCLEOTIDE SEQUENCE [LARGE SCALE GENOMIC DNA]</scope>
</reference>
<evidence type="ECO:0000313" key="2">
    <source>
        <dbReference type="EMBL" id="SJM34619.1"/>
    </source>
</evidence>
<protein>
    <submittedName>
        <fullName evidence="2">Uncharacterized protein</fullName>
    </submittedName>
</protein>
<feature type="transmembrane region" description="Helical" evidence="1">
    <location>
        <begin position="33"/>
        <end position="51"/>
    </location>
</feature>
<dbReference type="AlphaFoldDB" id="A0A2P9ATZ9"/>
<sequence>MDRKRIILGIWLAGAVTLDRWFGDAIFAAGGEGLIVAAGFAYVGVLVFVMGKSA</sequence>
<organism evidence="2 3">
    <name type="scientific">Mesorhizobium delmotii</name>
    <dbReference type="NCBI Taxonomy" id="1631247"/>
    <lineage>
        <taxon>Bacteria</taxon>
        <taxon>Pseudomonadati</taxon>
        <taxon>Pseudomonadota</taxon>
        <taxon>Alphaproteobacteria</taxon>
        <taxon>Hyphomicrobiales</taxon>
        <taxon>Phyllobacteriaceae</taxon>
        <taxon>Mesorhizobium</taxon>
    </lineage>
</organism>
<dbReference type="EMBL" id="FUIG01000057">
    <property type="protein sequence ID" value="SJM34619.1"/>
    <property type="molecule type" value="Genomic_DNA"/>
</dbReference>
<name>A0A2P9ATZ9_9HYPH</name>
<keyword evidence="3" id="KW-1185">Reference proteome</keyword>
<accession>A0A2P9ATZ9</accession>
<proteinExistence type="predicted"/>
<dbReference type="Proteomes" id="UP000245698">
    <property type="component" value="Unassembled WGS sequence"/>
</dbReference>
<keyword evidence="1" id="KW-1133">Transmembrane helix</keyword>
<gene>
    <name evidence="2" type="ORF">BQ8482_480102</name>
</gene>
<evidence type="ECO:0000256" key="1">
    <source>
        <dbReference type="SAM" id="Phobius"/>
    </source>
</evidence>